<dbReference type="Proteomes" id="UP000187464">
    <property type="component" value="Chromosome I"/>
</dbReference>
<dbReference type="STRING" id="1642647.PSM36_3099"/>
<dbReference type="SUPFAM" id="SSF88723">
    <property type="entry name" value="PIN domain-like"/>
    <property type="match status" value="1"/>
</dbReference>
<proteinExistence type="predicted"/>
<dbReference type="InterPro" id="IPR002716">
    <property type="entry name" value="PIN_dom"/>
</dbReference>
<protein>
    <submittedName>
        <fullName evidence="2">PIN domain nuclease</fullName>
    </submittedName>
</protein>
<dbReference type="Pfam" id="PF01850">
    <property type="entry name" value="PIN"/>
    <property type="match status" value="1"/>
</dbReference>
<dbReference type="SMART" id="SM00670">
    <property type="entry name" value="PINc"/>
    <property type="match status" value="1"/>
</dbReference>
<reference evidence="2 3" key="1">
    <citation type="submission" date="2016-08" db="EMBL/GenBank/DDBJ databases">
        <authorList>
            <person name="Seilhamer J.J."/>
        </authorList>
    </citation>
    <scope>NUCLEOTIDE SEQUENCE [LARGE SCALE GENOMIC DNA]</scope>
    <source>
        <strain evidence="2">M3/6</strain>
    </source>
</reference>
<dbReference type="RefSeq" id="WP_076931627.1">
    <property type="nucleotide sequence ID" value="NZ_DAMBAO010000001.1"/>
</dbReference>
<evidence type="ECO:0000313" key="2">
    <source>
        <dbReference type="EMBL" id="SCD21888.1"/>
    </source>
</evidence>
<keyword evidence="3" id="KW-1185">Reference proteome</keyword>
<evidence type="ECO:0000313" key="3">
    <source>
        <dbReference type="Proteomes" id="UP000187464"/>
    </source>
</evidence>
<dbReference type="EMBL" id="LT605205">
    <property type="protein sequence ID" value="SCD21888.1"/>
    <property type="molecule type" value="Genomic_DNA"/>
</dbReference>
<accession>A0A1R3T9B4</accession>
<dbReference type="InterPro" id="IPR029060">
    <property type="entry name" value="PIN-like_dom_sf"/>
</dbReference>
<organism evidence="2 3">
    <name type="scientific">Proteiniphilum saccharofermentans</name>
    <dbReference type="NCBI Taxonomy" id="1642647"/>
    <lineage>
        <taxon>Bacteria</taxon>
        <taxon>Pseudomonadati</taxon>
        <taxon>Bacteroidota</taxon>
        <taxon>Bacteroidia</taxon>
        <taxon>Bacteroidales</taxon>
        <taxon>Dysgonomonadaceae</taxon>
        <taxon>Proteiniphilum</taxon>
    </lineage>
</organism>
<sequence>MRYYLDTNILYFILSDRYDEIDRDVKAILDDYSSIVYVSNIVVQELIFLYRIGKFRYKLYKSEKDLIGAIEENDIRIIYSNEYHLKTYTSLQIAEGHKDINDHVIIAQAISDQIPLISSDHEFKNYTDQGLDFILNRR</sequence>
<evidence type="ECO:0000259" key="1">
    <source>
        <dbReference type="SMART" id="SM00670"/>
    </source>
</evidence>
<feature type="domain" description="PIN" evidence="1">
    <location>
        <begin position="1"/>
        <end position="125"/>
    </location>
</feature>
<dbReference type="KEGG" id="psac:PSM36_3099"/>
<dbReference type="Gene3D" id="3.40.50.1010">
    <property type="entry name" value="5'-nuclease"/>
    <property type="match status" value="1"/>
</dbReference>
<dbReference type="AlphaFoldDB" id="A0A1R3T9B4"/>
<gene>
    <name evidence="2" type="ORF">PSM36_3099</name>
</gene>
<name>A0A1R3T9B4_9BACT</name>